<evidence type="ECO:0000313" key="3">
    <source>
        <dbReference type="Proteomes" id="UP000004870"/>
    </source>
</evidence>
<evidence type="ECO:0000313" key="2">
    <source>
        <dbReference type="EMBL" id="EEV88551.1"/>
    </source>
</evidence>
<keyword evidence="1" id="KW-1133">Transmembrane helix</keyword>
<gene>
    <name evidence="2" type="ORF">HMPREF0198_1341</name>
</gene>
<dbReference type="EMBL" id="ACKY01000064">
    <property type="protein sequence ID" value="EEV88551.1"/>
    <property type="molecule type" value="Genomic_DNA"/>
</dbReference>
<reference evidence="2 3" key="1">
    <citation type="submission" date="2009-08" db="EMBL/GenBank/DDBJ databases">
        <authorList>
            <person name="Qin X."/>
            <person name="Bachman B."/>
            <person name="Battles P."/>
            <person name="Bell A."/>
            <person name="Bess C."/>
            <person name="Bickham C."/>
            <person name="Chaboub L."/>
            <person name="Chen D."/>
            <person name="Coyle M."/>
            <person name="Deiros D.R."/>
            <person name="Dinh H."/>
            <person name="Forbes L."/>
            <person name="Fowler G."/>
            <person name="Francisco L."/>
            <person name="Fu Q."/>
            <person name="Gubbala S."/>
            <person name="Hale W."/>
            <person name="Han Y."/>
            <person name="Hemphill L."/>
            <person name="Highlander S.K."/>
            <person name="Hirani K."/>
            <person name="Hogues M."/>
            <person name="Jackson L."/>
            <person name="Jakkamsetti A."/>
            <person name="Javaid M."/>
            <person name="Jiang H."/>
            <person name="Korchina V."/>
            <person name="Kovar C."/>
            <person name="Lara F."/>
            <person name="Lee S."/>
            <person name="Mata R."/>
            <person name="Mathew T."/>
            <person name="Moen C."/>
            <person name="Morales K."/>
            <person name="Munidasa M."/>
            <person name="Nazareth L."/>
            <person name="Ngo R."/>
            <person name="Nguyen L."/>
            <person name="Okwuonu G."/>
            <person name="Ongeri F."/>
            <person name="Patil S."/>
            <person name="Petrosino J."/>
            <person name="Pham C."/>
            <person name="Pham P."/>
            <person name="Pu L.-L."/>
            <person name="Puazo M."/>
            <person name="Raj R."/>
            <person name="Reid J."/>
            <person name="Rouhana J."/>
            <person name="Saada N."/>
            <person name="Shang Y."/>
            <person name="Simmons D."/>
            <person name="Thornton R."/>
            <person name="Warren J."/>
            <person name="Weissenberger G."/>
            <person name="Zhang J."/>
            <person name="Zhang L."/>
            <person name="Zhou C."/>
            <person name="Zhu D."/>
            <person name="Muzny D."/>
            <person name="Worley K."/>
            <person name="Gibbs R."/>
        </authorList>
    </citation>
    <scope>NUCLEOTIDE SEQUENCE [LARGE SCALE GENOMIC DNA]</scope>
    <source>
        <strain evidence="3">ATCC 15826 / DSM 8339 / NCTC 10426 / 6573</strain>
    </source>
</reference>
<keyword evidence="1" id="KW-0812">Transmembrane</keyword>
<protein>
    <submittedName>
        <fullName evidence="2">Uncharacterized protein</fullName>
    </submittedName>
</protein>
<dbReference type="Proteomes" id="UP000004870">
    <property type="component" value="Unassembled WGS sequence"/>
</dbReference>
<keyword evidence="1" id="KW-0472">Membrane</keyword>
<feature type="transmembrane region" description="Helical" evidence="1">
    <location>
        <begin position="27"/>
        <end position="47"/>
    </location>
</feature>
<name>C8NA13_CARH6</name>
<accession>C8NA13</accession>
<sequence length="203" mass="23849">MWLIITLLCMFLGWFLGRRLPFSWGKWFGLFLGFMLPTGYYLVSWTAEYFMMQARVSELCKTQGGTKSYISPEAYRQMIGESEWQHLYAMNQSIYAGDKESHLQFADKAYTPVAQRTPRIRAFQFRQEIEGIHETDMLYYDDISQQALFQTVTFDTVVPPFLYYAGGLKFWLNDIRDCAIDTLPEDERHFVAHYANSDAKKEN</sequence>
<proteinExistence type="predicted"/>
<organism evidence="2 3">
    <name type="scientific">Cardiobacterium hominis (strain ATCC 15826 / DSM 8339 / NCTC 10426 / 6573)</name>
    <dbReference type="NCBI Taxonomy" id="638300"/>
    <lineage>
        <taxon>Bacteria</taxon>
        <taxon>Pseudomonadati</taxon>
        <taxon>Pseudomonadota</taxon>
        <taxon>Gammaproteobacteria</taxon>
        <taxon>Cardiobacteriales</taxon>
        <taxon>Cardiobacteriaceae</taxon>
        <taxon>Cardiobacterium</taxon>
    </lineage>
</organism>
<keyword evidence="3" id="KW-1185">Reference proteome</keyword>
<comment type="caution">
    <text evidence="2">The sequence shown here is derived from an EMBL/GenBank/DDBJ whole genome shotgun (WGS) entry which is preliminary data.</text>
</comment>
<dbReference type="HOGENOM" id="CLU_111947_0_0_6"/>
<dbReference type="AlphaFoldDB" id="C8NA13"/>
<evidence type="ECO:0000256" key="1">
    <source>
        <dbReference type="SAM" id="Phobius"/>
    </source>
</evidence>